<dbReference type="GO" id="GO:0010287">
    <property type="term" value="C:plastoglobule"/>
    <property type="evidence" value="ECO:0007669"/>
    <property type="project" value="TreeGrafter"/>
</dbReference>
<keyword evidence="2" id="KW-0418">Kinase</keyword>
<dbReference type="Pfam" id="PF03109">
    <property type="entry name" value="ABC1"/>
    <property type="match status" value="1"/>
</dbReference>
<protein>
    <submittedName>
        <fullName evidence="2">Putative aarF domain-containing protein kinase At5g05200ic</fullName>
    </submittedName>
</protein>
<evidence type="ECO:0000313" key="2">
    <source>
        <dbReference type="EMBL" id="MBX07647.1"/>
    </source>
</evidence>
<dbReference type="InterPro" id="IPR004147">
    <property type="entry name" value="ABC1_dom"/>
</dbReference>
<keyword evidence="2" id="KW-0808">Transferase</keyword>
<dbReference type="InterPro" id="IPR051130">
    <property type="entry name" value="Mito_struct-func_regulator"/>
</dbReference>
<accession>A0A2P2KPN5</accession>
<name>A0A2P2KPN5_RHIMU</name>
<dbReference type="AlphaFoldDB" id="A0A2P2KPN5"/>
<dbReference type="EMBL" id="GGEC01027163">
    <property type="protein sequence ID" value="MBX07647.1"/>
    <property type="molecule type" value="Transcribed_RNA"/>
</dbReference>
<reference evidence="2" key="1">
    <citation type="submission" date="2018-02" db="EMBL/GenBank/DDBJ databases">
        <title>Rhizophora mucronata_Transcriptome.</title>
        <authorList>
            <person name="Meera S.P."/>
            <person name="Sreeshan A."/>
            <person name="Augustine A."/>
        </authorList>
    </citation>
    <scope>NUCLEOTIDE SEQUENCE</scope>
    <source>
        <tissue evidence="2">Leaf</tissue>
    </source>
</reference>
<dbReference type="SUPFAM" id="SSF56112">
    <property type="entry name" value="Protein kinase-like (PK-like)"/>
    <property type="match status" value="1"/>
</dbReference>
<dbReference type="GO" id="GO:0005886">
    <property type="term" value="C:plasma membrane"/>
    <property type="evidence" value="ECO:0007669"/>
    <property type="project" value="TreeGrafter"/>
</dbReference>
<evidence type="ECO:0000259" key="1">
    <source>
        <dbReference type="Pfam" id="PF03109"/>
    </source>
</evidence>
<dbReference type="PANTHER" id="PTHR43173:SF22">
    <property type="entry name" value="OS07G0227800 PROTEIN"/>
    <property type="match status" value="1"/>
</dbReference>
<dbReference type="GO" id="GO:0016301">
    <property type="term" value="F:kinase activity"/>
    <property type="evidence" value="ECO:0007669"/>
    <property type="project" value="UniProtKB-KW"/>
</dbReference>
<organism evidence="2">
    <name type="scientific">Rhizophora mucronata</name>
    <name type="common">Asiatic mangrove</name>
    <dbReference type="NCBI Taxonomy" id="61149"/>
    <lineage>
        <taxon>Eukaryota</taxon>
        <taxon>Viridiplantae</taxon>
        <taxon>Streptophyta</taxon>
        <taxon>Embryophyta</taxon>
        <taxon>Tracheophyta</taxon>
        <taxon>Spermatophyta</taxon>
        <taxon>Magnoliopsida</taxon>
        <taxon>eudicotyledons</taxon>
        <taxon>Gunneridae</taxon>
        <taxon>Pentapetalae</taxon>
        <taxon>rosids</taxon>
        <taxon>fabids</taxon>
        <taxon>Malpighiales</taxon>
        <taxon>Rhizophoraceae</taxon>
        <taxon>Rhizophora</taxon>
    </lineage>
</organism>
<proteinExistence type="predicted"/>
<dbReference type="PANTHER" id="PTHR43173">
    <property type="entry name" value="ABC1 FAMILY PROTEIN"/>
    <property type="match status" value="1"/>
</dbReference>
<feature type="domain" description="ABC1 atypical kinase-like" evidence="1">
    <location>
        <begin position="185"/>
        <end position="275"/>
    </location>
</feature>
<sequence length="288" mass="32182">MAMVGISASTLACTSWSWRGGRISFLNPCPYCLQLHQPPAVANMRWTSNLNRRLPKVLGISARYYAQARDRFSSRLEDSIENLPKLVEDIVQTSIDTGPRGALRLVQGIQAFVGVGREWLADVSKTRSSPIELSTQMQSGLLSPLYLRRLFERMGATYIKLGQFIASAPTLFPPEYVEEFQNCFDRTPGVPFQEIQAILREELGRPIDSVYAFVDPIPIASASIAQVHGARLKGSQEDVVIKVLKPGIEDILVADLNFIYVVARMLEFLNPEFSRASLVKCKHDLLIL</sequence>
<dbReference type="InterPro" id="IPR011009">
    <property type="entry name" value="Kinase-like_dom_sf"/>
</dbReference>